<accession>A0ABU5P193</accession>
<evidence type="ECO:0000313" key="4">
    <source>
        <dbReference type="EMBL" id="MEA1081838.1"/>
    </source>
</evidence>
<keyword evidence="4" id="KW-0378">Hydrolase</keyword>
<name>A0ABU5P193_9GAMM</name>
<comment type="subcellular location">
    <subcellularLocation>
        <location evidence="1">Secreted</location>
    </subcellularLocation>
</comment>
<dbReference type="InterPro" id="IPR011330">
    <property type="entry name" value="Glyco_hydro/deAcase_b/a-brl"/>
</dbReference>
<dbReference type="InterPro" id="IPR002509">
    <property type="entry name" value="NODB_dom"/>
</dbReference>
<dbReference type="PANTHER" id="PTHR34216:SF3">
    <property type="entry name" value="POLY-BETA-1,6-N-ACETYL-D-GLUCOSAMINE N-DEACETYLASE"/>
    <property type="match status" value="1"/>
</dbReference>
<organism evidence="4 5">
    <name type="scientific">Marinobacter qingdaonensis</name>
    <dbReference type="NCBI Taxonomy" id="3108486"/>
    <lineage>
        <taxon>Bacteria</taxon>
        <taxon>Pseudomonadati</taxon>
        <taxon>Pseudomonadota</taxon>
        <taxon>Gammaproteobacteria</taxon>
        <taxon>Pseudomonadales</taxon>
        <taxon>Marinobacteraceae</taxon>
        <taxon>Marinobacter</taxon>
    </lineage>
</organism>
<dbReference type="GO" id="GO:0016787">
    <property type="term" value="F:hydrolase activity"/>
    <property type="evidence" value="ECO:0007669"/>
    <property type="project" value="UniProtKB-KW"/>
</dbReference>
<dbReference type="PROSITE" id="PS51677">
    <property type="entry name" value="NODB"/>
    <property type="match status" value="1"/>
</dbReference>
<evidence type="ECO:0000256" key="1">
    <source>
        <dbReference type="ARBA" id="ARBA00004613"/>
    </source>
</evidence>
<dbReference type="Proteomes" id="UP001305746">
    <property type="component" value="Unassembled WGS sequence"/>
</dbReference>
<comment type="caution">
    <text evidence="4">The sequence shown here is derived from an EMBL/GenBank/DDBJ whole genome shotgun (WGS) entry which is preliminary data.</text>
</comment>
<protein>
    <submittedName>
        <fullName evidence="4">Polysaccharide deacetylase family protein</fullName>
        <ecNumber evidence="4">3.-.-.-</ecNumber>
    </submittedName>
</protein>
<dbReference type="EC" id="3.-.-.-" evidence="4"/>
<dbReference type="SUPFAM" id="SSF88713">
    <property type="entry name" value="Glycoside hydrolase/deacetylase"/>
    <property type="match status" value="1"/>
</dbReference>
<dbReference type="CDD" id="cd10918">
    <property type="entry name" value="CE4_NodB_like_5s_6s"/>
    <property type="match status" value="1"/>
</dbReference>
<evidence type="ECO:0000313" key="5">
    <source>
        <dbReference type="Proteomes" id="UP001305746"/>
    </source>
</evidence>
<reference evidence="4 5" key="1">
    <citation type="submission" date="2023-12" db="EMBL/GenBank/DDBJ databases">
        <title>Marinobacter qingdaonensis sp. nov., isolated from the intertidal sediment of Qingdao, PR China.</title>
        <authorList>
            <person name="Li Y."/>
        </authorList>
    </citation>
    <scope>NUCLEOTIDE SEQUENCE [LARGE SCALE GENOMIC DNA]</scope>
    <source>
        <strain evidence="4 5">ASW11-75</strain>
    </source>
</reference>
<dbReference type="Gene3D" id="3.20.20.370">
    <property type="entry name" value="Glycoside hydrolase/deacetylase"/>
    <property type="match status" value="1"/>
</dbReference>
<dbReference type="InterPro" id="IPR051398">
    <property type="entry name" value="Polysacch_Deacetylase"/>
</dbReference>
<gene>
    <name evidence="4" type="ORF">U5822_14275</name>
</gene>
<dbReference type="EMBL" id="JAYDCJ010000003">
    <property type="protein sequence ID" value="MEA1081838.1"/>
    <property type="molecule type" value="Genomic_DNA"/>
</dbReference>
<sequence>MKSAVVRIANLVGETGCFRLLAPEVVPVFMLHRVYSGARSVAGGLPADTLRDHLAYVARRGYKVLTMDELLGMLEEGGRIHAKSVMFTIDDGFSDHFSVAARVFDEFGFVLNCFVITGFLDQELWPWDDQVSYAIQSSSCQQAKLTLPSGDPYLLDLVGDGINTAVRTLRDALKAVPQANLYQWIQSELFPALAAEYPSKVPPEFLAMSWSDASLLQQAGHGVYPHTCSHRILSTLTSDEKQYEIDHSRKRVEQELGKPPLVFAYPTGRQRDYDQRDMEQLINSGFKMAFTTVPNYVRKGQNLLELPRFSMPANSADFRQIVNRFEAFKNRLRA</sequence>
<evidence type="ECO:0000259" key="3">
    <source>
        <dbReference type="PROSITE" id="PS51677"/>
    </source>
</evidence>
<keyword evidence="5" id="KW-1185">Reference proteome</keyword>
<feature type="domain" description="NodB homology" evidence="3">
    <location>
        <begin position="83"/>
        <end position="334"/>
    </location>
</feature>
<dbReference type="Pfam" id="PF01522">
    <property type="entry name" value="Polysacc_deac_1"/>
    <property type="match status" value="1"/>
</dbReference>
<dbReference type="PANTHER" id="PTHR34216">
    <property type="match status" value="1"/>
</dbReference>
<keyword evidence="2" id="KW-0732">Signal</keyword>
<evidence type="ECO:0000256" key="2">
    <source>
        <dbReference type="ARBA" id="ARBA00022729"/>
    </source>
</evidence>
<dbReference type="RefSeq" id="WP_322856280.1">
    <property type="nucleotide sequence ID" value="NZ_JAYDCJ010000003.1"/>
</dbReference>
<proteinExistence type="predicted"/>